<accession>A0ABS3RJZ4</accession>
<keyword evidence="7" id="KW-1185">Reference proteome</keyword>
<dbReference type="GO" id="GO:0004497">
    <property type="term" value="F:monooxygenase activity"/>
    <property type="evidence" value="ECO:0007669"/>
    <property type="project" value="UniProtKB-KW"/>
</dbReference>
<evidence type="ECO:0000256" key="2">
    <source>
        <dbReference type="ARBA" id="ARBA00022630"/>
    </source>
</evidence>
<organism evidence="6 7">
    <name type="scientific">Actinomadura violacea</name>
    <dbReference type="NCBI Taxonomy" id="2819934"/>
    <lineage>
        <taxon>Bacteria</taxon>
        <taxon>Bacillati</taxon>
        <taxon>Actinomycetota</taxon>
        <taxon>Actinomycetes</taxon>
        <taxon>Streptosporangiales</taxon>
        <taxon>Thermomonosporaceae</taxon>
        <taxon>Actinomadura</taxon>
    </lineage>
</organism>
<feature type="domain" description="FAD-binding" evidence="5">
    <location>
        <begin position="273"/>
        <end position="350"/>
    </location>
</feature>
<dbReference type="InterPro" id="IPR036188">
    <property type="entry name" value="FAD/NAD-bd_sf"/>
</dbReference>
<gene>
    <name evidence="6" type="ORF">J4709_05635</name>
</gene>
<dbReference type="InterPro" id="IPR002938">
    <property type="entry name" value="FAD-bd"/>
</dbReference>
<dbReference type="PRINTS" id="PR00420">
    <property type="entry name" value="RNGMNOXGNASE"/>
</dbReference>
<reference evidence="6 7" key="1">
    <citation type="submission" date="2021-03" db="EMBL/GenBank/DDBJ databases">
        <title>Actinomadura violae sp. nov., isolated from lichen in Thailand.</title>
        <authorList>
            <person name="Kanchanasin P."/>
            <person name="Saeng-In P."/>
            <person name="Phongsopitanun W."/>
            <person name="Yuki M."/>
            <person name="Kudo T."/>
            <person name="Ohkuma M."/>
            <person name="Tanasupawat S."/>
        </authorList>
    </citation>
    <scope>NUCLEOTIDE SEQUENCE [LARGE SCALE GENOMIC DNA]</scope>
    <source>
        <strain evidence="6 7">LCR2-06</strain>
    </source>
</reference>
<dbReference type="PANTHER" id="PTHR46496">
    <property type="match status" value="1"/>
</dbReference>
<evidence type="ECO:0000313" key="6">
    <source>
        <dbReference type="EMBL" id="MBO2457048.1"/>
    </source>
</evidence>
<keyword evidence="2" id="KW-0285">Flavoprotein</keyword>
<protein>
    <submittedName>
        <fullName evidence="6">FAD-dependent monooxygenase</fullName>
    </submittedName>
</protein>
<comment type="caution">
    <text evidence="6">The sequence shown here is derived from an EMBL/GenBank/DDBJ whole genome shotgun (WGS) entry which is preliminary data.</text>
</comment>
<dbReference type="RefSeq" id="WP_208237649.1">
    <property type="nucleotide sequence ID" value="NZ_JAGEPF010000003.1"/>
</dbReference>
<dbReference type="PANTHER" id="PTHR46496:SF1">
    <property type="entry name" value="ZEAXANTHIN EPOXIDASE, CHLOROPLASTIC"/>
    <property type="match status" value="1"/>
</dbReference>
<comment type="cofactor">
    <cofactor evidence="1">
        <name>FAD</name>
        <dbReference type="ChEBI" id="CHEBI:57692"/>
    </cofactor>
</comment>
<dbReference type="Pfam" id="PF01494">
    <property type="entry name" value="FAD_binding_3"/>
    <property type="match status" value="2"/>
</dbReference>
<dbReference type="Gene3D" id="3.50.50.60">
    <property type="entry name" value="FAD/NAD(P)-binding domain"/>
    <property type="match status" value="1"/>
</dbReference>
<keyword evidence="6" id="KW-0503">Monooxygenase</keyword>
<evidence type="ECO:0000256" key="4">
    <source>
        <dbReference type="ARBA" id="ARBA00023002"/>
    </source>
</evidence>
<sequence length="400" mass="41330">MAHAIVIGGGIGGLTAAAALHAHGWTVALHERAATLEPVGSGLAIGPNALRALDTIGAGDPVRALHAFHGEGGVRRADGRWLSRTSIQTAADRYGDPLVVTLRAALVDLLADRLPAGALHLDSTAALASPGDATTPATVTTTAGEQTADLVVAADGIHSPTRTALFPGRSPIRYTGLTAWRAVTRAPAGGLTPAEAWGRGLVFGINPLAGDRAYLYATAPAPEGASAPGGDERAELIRLFGGWYDPVPALLETVEPAAVLRNDVYHMPRPLPAFHRGRAALLGDAAHPMTPNLGQGACQAIEDAVVLAHHATAATRTGTGTGTGTGDLPRALADYTAARRRRTTQVMRRSHHLARLTALTGAVPVAARDTAVRLAGLLGPTALVRQGDMIFRWRPPTEPA</sequence>
<proteinExistence type="predicted"/>
<name>A0ABS3RJZ4_9ACTN</name>
<dbReference type="EMBL" id="JAGEPF010000003">
    <property type="protein sequence ID" value="MBO2457048.1"/>
    <property type="molecule type" value="Genomic_DNA"/>
</dbReference>
<dbReference type="Proteomes" id="UP000680206">
    <property type="component" value="Unassembled WGS sequence"/>
</dbReference>
<evidence type="ECO:0000259" key="5">
    <source>
        <dbReference type="Pfam" id="PF01494"/>
    </source>
</evidence>
<feature type="domain" description="FAD-binding" evidence="5">
    <location>
        <begin position="3"/>
        <end position="165"/>
    </location>
</feature>
<dbReference type="SUPFAM" id="SSF51905">
    <property type="entry name" value="FAD/NAD(P)-binding domain"/>
    <property type="match status" value="1"/>
</dbReference>
<evidence type="ECO:0000313" key="7">
    <source>
        <dbReference type="Proteomes" id="UP000680206"/>
    </source>
</evidence>
<evidence type="ECO:0000256" key="1">
    <source>
        <dbReference type="ARBA" id="ARBA00001974"/>
    </source>
</evidence>
<keyword evidence="4" id="KW-0560">Oxidoreductase</keyword>
<keyword evidence="3" id="KW-0274">FAD</keyword>
<evidence type="ECO:0000256" key="3">
    <source>
        <dbReference type="ARBA" id="ARBA00022827"/>
    </source>
</evidence>